<feature type="binding site" evidence="8">
    <location>
        <position position="300"/>
    </location>
    <ligand>
        <name>Fe cation</name>
        <dbReference type="ChEBI" id="CHEBI:24875"/>
    </ligand>
</feature>
<keyword evidence="2 8" id="KW-0808">Transferase</keyword>
<protein>
    <recommendedName>
        <fullName evidence="8">tRNA N6-adenosine threonylcarbamoyltransferase</fullName>
        <ecNumber evidence="8">2.3.1.234</ecNumber>
    </recommendedName>
    <alternativeName>
        <fullName evidence="8">N6-L-threonylcarbamoyladenine synthase</fullName>
        <shortName evidence="8">t(6)A synthase</shortName>
    </alternativeName>
    <alternativeName>
        <fullName evidence="8">t(6)A37 threonylcarbamoyladenosine biosynthesis protein TsaD</fullName>
    </alternativeName>
    <alternativeName>
        <fullName evidence="8">tRNA threonylcarbamoyladenosine biosynthesis protein TsaD</fullName>
    </alternativeName>
</protein>
<dbReference type="FunFam" id="3.30.420.40:FF:000040">
    <property type="entry name" value="tRNA N6-adenosine threonylcarbamoyltransferase"/>
    <property type="match status" value="1"/>
</dbReference>
<evidence type="ECO:0000256" key="2">
    <source>
        <dbReference type="ARBA" id="ARBA00022679"/>
    </source>
</evidence>
<dbReference type="PANTHER" id="PTHR11735">
    <property type="entry name" value="TRNA N6-ADENOSINE THREONYLCARBAMOYLTRANSFERASE"/>
    <property type="match status" value="1"/>
</dbReference>
<dbReference type="CDD" id="cd24133">
    <property type="entry name" value="ASKHA_NBD_TsaD_bac"/>
    <property type="match status" value="1"/>
</dbReference>
<dbReference type="FunFam" id="3.30.420.40:FF:000012">
    <property type="entry name" value="tRNA N6-adenosine threonylcarbamoyltransferase"/>
    <property type="match status" value="1"/>
</dbReference>
<dbReference type="Proteomes" id="UP000242753">
    <property type="component" value="Chromosome I"/>
</dbReference>
<dbReference type="InterPro" id="IPR017861">
    <property type="entry name" value="KAE1/TsaD"/>
</dbReference>
<comment type="function">
    <text evidence="8">Required for the formation of a threonylcarbamoyl group on adenosine at position 37 (t(6)A37) in tRNAs that read codons beginning with adenine. Is involved in the transfer of the threonylcarbamoyl moiety of threonylcarbamoyl-AMP (TC-AMP) to the N6 group of A37, together with TsaE and TsaB. TsaD likely plays a direct catalytic role in this reaction.</text>
</comment>
<evidence type="ECO:0000256" key="4">
    <source>
        <dbReference type="ARBA" id="ARBA00022723"/>
    </source>
</evidence>
<evidence type="ECO:0000256" key="5">
    <source>
        <dbReference type="ARBA" id="ARBA00023004"/>
    </source>
</evidence>
<dbReference type="PRINTS" id="PR00789">
    <property type="entry name" value="OSIALOPTASE"/>
</dbReference>
<dbReference type="InterPro" id="IPR043129">
    <property type="entry name" value="ATPase_NBD"/>
</dbReference>
<accession>A0A0H5BWP5</accession>
<evidence type="ECO:0000256" key="6">
    <source>
        <dbReference type="ARBA" id="ARBA00023315"/>
    </source>
</evidence>
<evidence type="ECO:0000256" key="7">
    <source>
        <dbReference type="ARBA" id="ARBA00048117"/>
    </source>
</evidence>
<evidence type="ECO:0000256" key="3">
    <source>
        <dbReference type="ARBA" id="ARBA00022694"/>
    </source>
</evidence>
<evidence type="ECO:0000313" key="11">
    <source>
        <dbReference type="Proteomes" id="UP000242753"/>
    </source>
</evidence>
<dbReference type="GO" id="GO:0005506">
    <property type="term" value="F:iron ion binding"/>
    <property type="evidence" value="ECO:0007669"/>
    <property type="project" value="UniProtKB-UniRule"/>
</dbReference>
<keyword evidence="3 8" id="KW-0819">tRNA processing</keyword>
<keyword evidence="6 8" id="KW-0012">Acyltransferase</keyword>
<dbReference type="NCBIfam" id="TIGR03723">
    <property type="entry name" value="T6A_TsaD_YgjD"/>
    <property type="match status" value="1"/>
</dbReference>
<dbReference type="GO" id="GO:0002949">
    <property type="term" value="P:tRNA threonylcarbamoyladenosine modification"/>
    <property type="evidence" value="ECO:0007669"/>
    <property type="project" value="UniProtKB-UniRule"/>
</dbReference>
<dbReference type="RefSeq" id="WP_281263939.1">
    <property type="nucleotide sequence ID" value="NZ_LN774881.1"/>
</dbReference>
<feature type="binding site" evidence="8">
    <location>
        <begin position="134"/>
        <end position="138"/>
    </location>
    <ligand>
        <name>substrate</name>
    </ligand>
</feature>
<evidence type="ECO:0000256" key="1">
    <source>
        <dbReference type="ARBA" id="ARBA00022490"/>
    </source>
</evidence>
<dbReference type="SUPFAM" id="SSF53067">
    <property type="entry name" value="Actin-like ATPase domain"/>
    <property type="match status" value="1"/>
</dbReference>
<dbReference type="GO" id="GO:0061711">
    <property type="term" value="F:tRNA N(6)-L-threonylcarbamoyladenine synthase activity"/>
    <property type="evidence" value="ECO:0007669"/>
    <property type="project" value="UniProtKB-EC"/>
</dbReference>
<dbReference type="KEGG" id="wca:WEOB_075"/>
<keyword evidence="5 8" id="KW-0408">Iron</keyword>
<feature type="binding site" evidence="8">
    <location>
        <position position="115"/>
    </location>
    <ligand>
        <name>Fe cation</name>
        <dbReference type="ChEBI" id="CHEBI:24875"/>
    </ligand>
</feature>
<dbReference type="STRING" id="1594731.WEOB_075"/>
<gene>
    <name evidence="8 10" type="primary">tsaD</name>
    <name evidence="10" type="ORF">WEOB_075</name>
</gene>
<evidence type="ECO:0000313" key="10">
    <source>
        <dbReference type="EMBL" id="CEN32034.1"/>
    </source>
</evidence>
<dbReference type="Pfam" id="PF00814">
    <property type="entry name" value="TsaD"/>
    <property type="match status" value="1"/>
</dbReference>
<proteinExistence type="inferred from homology"/>
<reference evidence="11" key="1">
    <citation type="submission" date="2015-01" db="EMBL/GenBank/DDBJ databases">
        <authorList>
            <person name="Manzano-Marin A."/>
            <person name="Manzano-Marin A."/>
        </authorList>
    </citation>
    <scope>NUCLEOTIDE SEQUENCE [LARGE SCALE GENOMIC DNA]</scope>
    <source>
        <strain evidence="11">obscurior</strain>
    </source>
</reference>
<comment type="cofactor">
    <cofactor evidence="8">
        <name>Fe(2+)</name>
        <dbReference type="ChEBI" id="CHEBI:29033"/>
    </cofactor>
    <text evidence="8">Binds 1 Fe(2+) ion per subunit.</text>
</comment>
<dbReference type="NCBIfam" id="TIGR00329">
    <property type="entry name" value="gcp_kae1"/>
    <property type="match status" value="1"/>
</dbReference>
<dbReference type="HAMAP" id="MF_01445">
    <property type="entry name" value="TsaD"/>
    <property type="match status" value="1"/>
</dbReference>
<comment type="subcellular location">
    <subcellularLocation>
        <location evidence="8">Cytoplasm</location>
    </subcellularLocation>
</comment>
<dbReference type="PATRIC" id="fig|1594731.3.peg.68"/>
<dbReference type="PANTHER" id="PTHR11735:SF6">
    <property type="entry name" value="TRNA N6-ADENOSINE THREONYLCARBAMOYLTRANSFERASE, MITOCHONDRIAL"/>
    <property type="match status" value="1"/>
</dbReference>
<feature type="binding site" evidence="8">
    <location>
        <position position="111"/>
    </location>
    <ligand>
        <name>Fe cation</name>
        <dbReference type="ChEBI" id="CHEBI:24875"/>
    </ligand>
</feature>
<keyword evidence="11" id="KW-1185">Reference proteome</keyword>
<feature type="domain" description="Gcp-like" evidence="9">
    <location>
        <begin position="25"/>
        <end position="307"/>
    </location>
</feature>
<name>A0A0H5BWP5_9ENTR</name>
<feature type="binding site" evidence="8">
    <location>
        <position position="167"/>
    </location>
    <ligand>
        <name>substrate</name>
    </ligand>
</feature>
<sequence length="338" mass="37047">MTLILGIETSCDDTGIAIFDKHKGLLSNKLNHQKLHAKYGGIVPELAAREHTRMVIPLIQRCLQETKLSIKDIHGISYTAGPGLIGSLMVGSVIGNTLSYICKVPAIPIHHMEGHLLSPMLKTPSLSFPLVALLISGGHTQLIFAKKIGKYKILGETVDDAIGEAFDKTAKLLDLPYPGGKSLSLLAKKGIPKQYIFPLPMTKKKGLEFSFSGLKTFAANVIRNSKKNKQTKANIALAFENAIVETLIIKCHRALNLTKCNNLLISGGVSANQKIRTKLKNMIKKRKGKIFITPTKFCTDNGAMIAYAGILRLNNHKKTNLEILVQPNWSIEDLLPIN</sequence>
<dbReference type="InterPro" id="IPR000905">
    <property type="entry name" value="Gcp-like_dom"/>
</dbReference>
<keyword evidence="4 8" id="KW-0479">Metal-binding</keyword>
<feature type="binding site" evidence="8">
    <location>
        <position position="272"/>
    </location>
    <ligand>
        <name>substrate</name>
    </ligand>
</feature>
<dbReference type="InterPro" id="IPR022450">
    <property type="entry name" value="TsaD"/>
</dbReference>
<comment type="catalytic activity">
    <reaction evidence="7 8">
        <text>L-threonylcarbamoyladenylate + adenosine(37) in tRNA = N(6)-L-threonylcarbamoyladenosine(37) in tRNA + AMP + H(+)</text>
        <dbReference type="Rhea" id="RHEA:37059"/>
        <dbReference type="Rhea" id="RHEA-COMP:10162"/>
        <dbReference type="Rhea" id="RHEA-COMP:10163"/>
        <dbReference type="ChEBI" id="CHEBI:15378"/>
        <dbReference type="ChEBI" id="CHEBI:73682"/>
        <dbReference type="ChEBI" id="CHEBI:74411"/>
        <dbReference type="ChEBI" id="CHEBI:74418"/>
        <dbReference type="ChEBI" id="CHEBI:456215"/>
        <dbReference type="EC" id="2.3.1.234"/>
    </reaction>
</comment>
<organism evidence="10 11">
    <name type="scientific">Candidatus Westeberhardia cardiocondylae</name>
    <dbReference type="NCBI Taxonomy" id="1594731"/>
    <lineage>
        <taxon>Bacteria</taxon>
        <taxon>Pseudomonadati</taxon>
        <taxon>Pseudomonadota</taxon>
        <taxon>Gammaproteobacteria</taxon>
        <taxon>Enterobacterales</taxon>
        <taxon>Enterobacteriaceae</taxon>
        <taxon>ant endosymbionts</taxon>
        <taxon>Candidatus Westeberhardia</taxon>
    </lineage>
</organism>
<comment type="similarity">
    <text evidence="8">Belongs to the KAE1 / TsaD family.</text>
</comment>
<dbReference type="AlphaFoldDB" id="A0A0H5BWP5"/>
<keyword evidence="1 8" id="KW-0963">Cytoplasm</keyword>
<dbReference type="EMBL" id="LN774881">
    <property type="protein sequence ID" value="CEN32034.1"/>
    <property type="molecule type" value="Genomic_DNA"/>
</dbReference>
<feature type="binding site" evidence="8">
    <location>
        <position position="180"/>
    </location>
    <ligand>
        <name>substrate</name>
    </ligand>
</feature>
<dbReference type="Gene3D" id="3.30.420.40">
    <property type="match status" value="2"/>
</dbReference>
<dbReference type="GO" id="GO:0005737">
    <property type="term" value="C:cytoplasm"/>
    <property type="evidence" value="ECO:0007669"/>
    <property type="project" value="UniProtKB-SubCell"/>
</dbReference>
<evidence type="ECO:0000256" key="8">
    <source>
        <dbReference type="HAMAP-Rule" id="MF_01445"/>
    </source>
</evidence>
<dbReference type="EC" id="2.3.1.234" evidence="8"/>
<evidence type="ECO:0000259" key="9">
    <source>
        <dbReference type="Pfam" id="PF00814"/>
    </source>
</evidence>
<comment type="caution">
    <text evidence="8">Lacks conserved residue(s) required for the propagation of feature annotation.</text>
</comment>